<dbReference type="Proteomes" id="UP001198402">
    <property type="component" value="Unassembled WGS sequence"/>
</dbReference>
<dbReference type="RefSeq" id="WP_224477908.1">
    <property type="nucleotide sequence ID" value="NZ_JAIUJS010000003.1"/>
</dbReference>
<feature type="domain" description="DinB-like" evidence="1">
    <location>
        <begin position="38"/>
        <end position="166"/>
    </location>
</feature>
<evidence type="ECO:0000313" key="3">
    <source>
        <dbReference type="Proteomes" id="UP001198402"/>
    </source>
</evidence>
<reference evidence="3" key="1">
    <citation type="submission" date="2023-07" db="EMBL/GenBank/DDBJ databases">
        <authorList>
            <person name="Yue Y."/>
        </authorList>
    </citation>
    <scope>NUCLEOTIDE SEQUENCE [LARGE SCALE GENOMIC DNA]</scope>
    <source>
        <strain evidence="3">2Y89</strain>
    </source>
</reference>
<dbReference type="InterPro" id="IPR024775">
    <property type="entry name" value="DinB-like"/>
</dbReference>
<dbReference type="InterPro" id="IPR034660">
    <property type="entry name" value="DinB/YfiT-like"/>
</dbReference>
<dbReference type="Pfam" id="PF12867">
    <property type="entry name" value="DinB_2"/>
    <property type="match status" value="1"/>
</dbReference>
<dbReference type="Gene3D" id="1.20.120.450">
    <property type="entry name" value="dinb family like domain"/>
    <property type="match status" value="1"/>
</dbReference>
<dbReference type="EMBL" id="JAIUJS010000003">
    <property type="protein sequence ID" value="MCA0152981.1"/>
    <property type="molecule type" value="Genomic_DNA"/>
</dbReference>
<gene>
    <name evidence="2" type="ORF">LBV24_07125</name>
</gene>
<sequence>MNENFLNPEEYNPYYKQYIDKTSDLDIVNGLKQNLISVTEFFESIPQEKHLYAYAENKWSILDILLHIIDTERIFSYRALRIIRKDKTPMVGFDQDEFVISGNANNRSMESLIEEYKSVRKSTITLYSNLRSESLKLIGEASGSNISARAIGYIITGHENHHISIIRERYL</sequence>
<protein>
    <submittedName>
        <fullName evidence="2">DinB family protein</fullName>
    </submittedName>
</protein>
<name>A0ABS7XZA5_9FLAO</name>
<proteinExistence type="predicted"/>
<accession>A0ABS7XZA5</accession>
<keyword evidence="3" id="KW-1185">Reference proteome</keyword>
<evidence type="ECO:0000259" key="1">
    <source>
        <dbReference type="Pfam" id="PF12867"/>
    </source>
</evidence>
<evidence type="ECO:0000313" key="2">
    <source>
        <dbReference type="EMBL" id="MCA0152981.1"/>
    </source>
</evidence>
<dbReference type="SUPFAM" id="SSF109854">
    <property type="entry name" value="DinB/YfiT-like putative metalloenzymes"/>
    <property type="match status" value="1"/>
</dbReference>
<organism evidence="2 3">
    <name type="scientific">Winogradskyella vincentii</name>
    <dbReference type="NCBI Taxonomy" id="2877122"/>
    <lineage>
        <taxon>Bacteria</taxon>
        <taxon>Pseudomonadati</taxon>
        <taxon>Bacteroidota</taxon>
        <taxon>Flavobacteriia</taxon>
        <taxon>Flavobacteriales</taxon>
        <taxon>Flavobacteriaceae</taxon>
        <taxon>Winogradskyella</taxon>
    </lineage>
</organism>
<comment type="caution">
    <text evidence="2">The sequence shown here is derived from an EMBL/GenBank/DDBJ whole genome shotgun (WGS) entry which is preliminary data.</text>
</comment>